<proteinExistence type="predicted"/>
<comment type="caution">
    <text evidence="3">The sequence shown here is derived from an EMBL/GenBank/DDBJ whole genome shotgun (WGS) entry which is preliminary data.</text>
</comment>
<reference evidence="2 7" key="4">
    <citation type="submission" date="2019-07" db="EMBL/GenBank/DDBJ databases">
        <title>Whole genome shotgun sequence of Flavobacterium glycines NBRC 105008.</title>
        <authorList>
            <person name="Hosoyama A."/>
            <person name="Uohara A."/>
            <person name="Ohji S."/>
            <person name="Ichikawa N."/>
        </authorList>
    </citation>
    <scope>NUCLEOTIDE SEQUENCE [LARGE SCALE GENOMIC DNA]</scope>
    <source>
        <strain evidence="2 7">NBRC 105008</strain>
    </source>
</reference>
<reference evidence="4 6" key="3">
    <citation type="submission" date="2016-10" db="EMBL/GenBank/DDBJ databases">
        <authorList>
            <person name="Varghese N."/>
            <person name="Submissions S."/>
        </authorList>
    </citation>
    <scope>NUCLEOTIDE SEQUENCE [LARGE SCALE GENOMIC DNA]</scope>
    <source>
        <strain evidence="4 6">Gm-149</strain>
    </source>
</reference>
<accession>A0A1B9DTZ4</accession>
<dbReference type="Proteomes" id="UP000093226">
    <property type="component" value="Unassembled WGS sequence"/>
</dbReference>
<dbReference type="PANTHER" id="PTHR33706:SF1">
    <property type="entry name" value="TPR REPEAT PROTEIN"/>
    <property type="match status" value="1"/>
</dbReference>
<evidence type="ECO:0000313" key="7">
    <source>
        <dbReference type="Proteomes" id="UP000321579"/>
    </source>
</evidence>
<dbReference type="PANTHER" id="PTHR33706">
    <property type="entry name" value="MORN VARIANT REPEAT PROTEIN"/>
    <property type="match status" value="1"/>
</dbReference>
<dbReference type="EMBL" id="LVEO01000006">
    <property type="protein sequence ID" value="OCB73136.1"/>
    <property type="molecule type" value="Genomic_DNA"/>
</dbReference>
<sequence length="237" mass="27128">MKIIEKISLIVLLCISVCSLQAQNDFNKVDAGGKKDGLWRGFYPESKRIRYEGTFSHGKEVGEFKFFDDTKAGTVIATRTFNPNDNVAYTVFYDQNKNKVSEGKVVNKLFEGEWKYYHHASTVIMTIENYKNGKLEGLRSVFFPSGKIAEETYYKNNLKNGSSKKYSEKGYVLEEVFFKDNQYDGLATFRDVDNTIVSKGKFVNGKKTGVWQFFENGKLTDEVNESNPKPKKTLKTK</sequence>
<keyword evidence="1" id="KW-0732">Signal</keyword>
<reference evidence="5" key="1">
    <citation type="submission" date="2016-03" db="EMBL/GenBank/DDBJ databases">
        <title>Draft genome sequence of Paenibacillus glacialis DSM 22343.</title>
        <authorList>
            <person name="Shin S.-K."/>
            <person name="Yi H."/>
        </authorList>
    </citation>
    <scope>NUCLEOTIDE SEQUENCE [LARGE SCALE GENOMIC DNA]</scope>
    <source>
        <strain evidence="5">NBRC 105008</strain>
    </source>
</reference>
<name>A0A1B9DTZ4_9FLAO</name>
<dbReference type="AlphaFoldDB" id="A0A1B9DTZ4"/>
<dbReference type="EMBL" id="FNEO01000011">
    <property type="protein sequence ID" value="SDK06585.1"/>
    <property type="molecule type" value="Genomic_DNA"/>
</dbReference>
<dbReference type="Proteomes" id="UP000321579">
    <property type="component" value="Unassembled WGS sequence"/>
</dbReference>
<evidence type="ECO:0000313" key="2">
    <source>
        <dbReference type="EMBL" id="GEL12323.1"/>
    </source>
</evidence>
<evidence type="ECO:0000313" key="6">
    <source>
        <dbReference type="Proteomes" id="UP000182367"/>
    </source>
</evidence>
<dbReference type="InterPro" id="IPR011652">
    <property type="entry name" value="MORN_2"/>
</dbReference>
<dbReference type="Gene3D" id="2.20.110.10">
    <property type="entry name" value="Histone H3 K4-specific methyltransferase SET7/9 N-terminal domain"/>
    <property type="match status" value="1"/>
</dbReference>
<dbReference type="Proteomes" id="UP000182367">
    <property type="component" value="Unassembled WGS sequence"/>
</dbReference>
<dbReference type="RefSeq" id="WP_066325267.1">
    <property type="nucleotide sequence ID" value="NZ_BJVF01000011.1"/>
</dbReference>
<dbReference type="EMBL" id="BJVF01000011">
    <property type="protein sequence ID" value="GEL12323.1"/>
    <property type="molecule type" value="Genomic_DNA"/>
</dbReference>
<dbReference type="Gene3D" id="3.90.930.1">
    <property type="match status" value="1"/>
</dbReference>
<gene>
    <name evidence="3" type="ORF">FBGL_03605</name>
    <name evidence="2" type="ORF">FGL01_30620</name>
    <name evidence="4" type="ORF">SAMN05192550_3262</name>
</gene>
<reference evidence="3" key="2">
    <citation type="submission" date="2016-03" db="EMBL/GenBank/DDBJ databases">
        <authorList>
            <person name="Ploux O."/>
        </authorList>
    </citation>
    <scope>NUCLEOTIDE SEQUENCE</scope>
    <source>
        <strain evidence="3">NBRC 105008</strain>
    </source>
</reference>
<dbReference type="Pfam" id="PF07661">
    <property type="entry name" value="MORN_2"/>
    <property type="match status" value="1"/>
</dbReference>
<keyword evidence="6" id="KW-1185">Reference proteome</keyword>
<evidence type="ECO:0000313" key="5">
    <source>
        <dbReference type="Proteomes" id="UP000093226"/>
    </source>
</evidence>
<dbReference type="OrthoDB" id="9785122at2"/>
<feature type="chain" id="PRO_5044556235" evidence="1">
    <location>
        <begin position="23"/>
        <end position="237"/>
    </location>
</feature>
<feature type="signal peptide" evidence="1">
    <location>
        <begin position="1"/>
        <end position="22"/>
    </location>
</feature>
<evidence type="ECO:0000256" key="1">
    <source>
        <dbReference type="SAM" id="SignalP"/>
    </source>
</evidence>
<dbReference type="SUPFAM" id="SSF82185">
    <property type="entry name" value="Histone H3 K4-specific methyltransferase SET7/9 N-terminal domain"/>
    <property type="match status" value="2"/>
</dbReference>
<organism evidence="3 5">
    <name type="scientific">Flavobacterium glycines</name>
    <dbReference type="NCBI Taxonomy" id="551990"/>
    <lineage>
        <taxon>Bacteria</taxon>
        <taxon>Pseudomonadati</taxon>
        <taxon>Bacteroidota</taxon>
        <taxon>Flavobacteriia</taxon>
        <taxon>Flavobacteriales</taxon>
        <taxon>Flavobacteriaceae</taxon>
        <taxon>Flavobacterium</taxon>
    </lineage>
</organism>
<dbReference type="STRING" id="551990.SAMN05192550_3262"/>
<evidence type="ECO:0000313" key="3">
    <source>
        <dbReference type="EMBL" id="OCB73136.1"/>
    </source>
</evidence>
<evidence type="ECO:0000313" key="4">
    <source>
        <dbReference type="EMBL" id="SDK06585.1"/>
    </source>
</evidence>
<protein>
    <submittedName>
        <fullName evidence="4">Antitoxin component YwqK of the YwqJK toxin-antitoxin module</fullName>
    </submittedName>
</protein>